<keyword evidence="3" id="KW-1185">Reference proteome</keyword>
<sequence length="308" mass="33913">MAKDALRPEIDLLEILTRPDPPPDCHNPSQVINKQIWETFIRHVCHQTSLGPLMEGLTMVYSAEGLAQVGAARLSFCHNKLAGKKFRFNDDNTGVTSSRPKVQSTRAALAFVNMLPSLQSLRRLAKGLSFNTQTHTAEETVALLGGSLRDSKPLVRRALVTFSWMGTTVWALLYSVFKAYDDGLSTIEIVHFCKFINHVGMQVTFIEACIKKDAVAFAQLLPDLPTQIIMSLCQLCVDLLALHQHALDQEVTPATADPPAFTGLLRDFRGDLGHIAQFAWRTVALGSASMVDLPPMQGQDDAQEGTLM</sequence>
<dbReference type="OrthoDB" id="10659778at2759"/>
<reference evidence="2" key="5">
    <citation type="submission" date="2015-06" db="UniProtKB">
        <authorList>
            <consortium name="EnsemblFungi"/>
        </authorList>
    </citation>
    <scope>IDENTIFICATION</scope>
    <source>
        <strain evidence="2">ATCC 64411</strain>
    </source>
</reference>
<accession>A0A0C4DY29</accession>
<reference evidence="1" key="3">
    <citation type="submission" date="2011-03" db="EMBL/GenBank/DDBJ databases">
        <title>Annotation of Magnaporthe poae ATCC 64411.</title>
        <authorList>
            <person name="Ma L.-J."/>
            <person name="Dead R."/>
            <person name="Young S.K."/>
            <person name="Zeng Q."/>
            <person name="Gargeya S."/>
            <person name="Fitzgerald M."/>
            <person name="Haas B."/>
            <person name="Abouelleil A."/>
            <person name="Alvarado L."/>
            <person name="Arachchi H.M."/>
            <person name="Berlin A."/>
            <person name="Brown A."/>
            <person name="Chapman S.B."/>
            <person name="Chen Z."/>
            <person name="Dunbar C."/>
            <person name="Freedman E."/>
            <person name="Gearin G."/>
            <person name="Gellesch M."/>
            <person name="Goldberg J."/>
            <person name="Griggs A."/>
            <person name="Gujja S."/>
            <person name="Heiman D."/>
            <person name="Howarth C."/>
            <person name="Larson L."/>
            <person name="Lui A."/>
            <person name="MacDonald P.J.P."/>
            <person name="Mehta T."/>
            <person name="Montmayeur A."/>
            <person name="Murphy C."/>
            <person name="Neiman D."/>
            <person name="Pearson M."/>
            <person name="Priest M."/>
            <person name="Roberts A."/>
            <person name="Saif S."/>
            <person name="Shea T."/>
            <person name="Shenoy N."/>
            <person name="Sisk P."/>
            <person name="Stolte C."/>
            <person name="Sykes S."/>
            <person name="Yandava C."/>
            <person name="Wortman J."/>
            <person name="Nusbaum C."/>
            <person name="Birren B."/>
        </authorList>
    </citation>
    <scope>NUCLEOTIDE SEQUENCE</scope>
    <source>
        <strain evidence="1">ATCC 64411</strain>
    </source>
</reference>
<name>A0A0C4DY29_MAGP6</name>
<reference evidence="3" key="1">
    <citation type="submission" date="2010-05" db="EMBL/GenBank/DDBJ databases">
        <title>The genome sequence of Magnaporthe poae strain ATCC 64411.</title>
        <authorList>
            <person name="Ma L.-J."/>
            <person name="Dead R."/>
            <person name="Young S."/>
            <person name="Zeng Q."/>
            <person name="Koehrsen M."/>
            <person name="Alvarado L."/>
            <person name="Berlin A."/>
            <person name="Chapman S.B."/>
            <person name="Chen Z."/>
            <person name="Freedman E."/>
            <person name="Gellesch M."/>
            <person name="Goldberg J."/>
            <person name="Griggs A."/>
            <person name="Gujja S."/>
            <person name="Heilman E.R."/>
            <person name="Heiman D."/>
            <person name="Hepburn T."/>
            <person name="Howarth C."/>
            <person name="Jen D."/>
            <person name="Larson L."/>
            <person name="Mehta T."/>
            <person name="Neiman D."/>
            <person name="Pearson M."/>
            <person name="Roberts A."/>
            <person name="Saif S."/>
            <person name="Shea T."/>
            <person name="Shenoy N."/>
            <person name="Sisk P."/>
            <person name="Stolte C."/>
            <person name="Sykes S."/>
            <person name="Walk T."/>
            <person name="White J."/>
            <person name="Yandava C."/>
            <person name="Haas B."/>
            <person name="Nusbaum C."/>
            <person name="Birren B."/>
        </authorList>
    </citation>
    <scope>NUCLEOTIDE SEQUENCE [LARGE SCALE GENOMIC DNA]</scope>
    <source>
        <strain evidence="3">ATCC 64411 / 73-15</strain>
    </source>
</reference>
<dbReference type="EnsemblFungi" id="MAPG_04938T0">
    <property type="protein sequence ID" value="MAPG_04938T0"/>
    <property type="gene ID" value="MAPG_04938"/>
</dbReference>
<reference evidence="1" key="2">
    <citation type="submission" date="2010-05" db="EMBL/GenBank/DDBJ databases">
        <title>The Genome Sequence of Magnaporthe poae strain ATCC 64411.</title>
        <authorList>
            <consortium name="The Broad Institute Genome Sequencing Platform"/>
            <consortium name="Broad Institute Genome Sequencing Center for Infectious Disease"/>
            <person name="Ma L.-J."/>
            <person name="Dead R."/>
            <person name="Young S."/>
            <person name="Zeng Q."/>
            <person name="Koehrsen M."/>
            <person name="Alvarado L."/>
            <person name="Berlin A."/>
            <person name="Chapman S.B."/>
            <person name="Chen Z."/>
            <person name="Freedman E."/>
            <person name="Gellesch M."/>
            <person name="Goldberg J."/>
            <person name="Griggs A."/>
            <person name="Gujja S."/>
            <person name="Heilman E.R."/>
            <person name="Heiman D."/>
            <person name="Hepburn T."/>
            <person name="Howarth C."/>
            <person name="Jen D."/>
            <person name="Larson L."/>
            <person name="Mehta T."/>
            <person name="Neiman D."/>
            <person name="Pearson M."/>
            <person name="Roberts A."/>
            <person name="Saif S."/>
            <person name="Shea T."/>
            <person name="Shenoy N."/>
            <person name="Sisk P."/>
            <person name="Stolte C."/>
            <person name="Sykes S."/>
            <person name="Walk T."/>
            <person name="White J."/>
            <person name="Yandava C."/>
            <person name="Haas B."/>
            <person name="Nusbaum C."/>
            <person name="Birren B."/>
        </authorList>
    </citation>
    <scope>NUCLEOTIDE SEQUENCE</scope>
    <source>
        <strain evidence="1">ATCC 64411</strain>
    </source>
</reference>
<proteinExistence type="predicted"/>
<dbReference type="EMBL" id="GL876969">
    <property type="protein sequence ID" value="KLU85919.1"/>
    <property type="molecule type" value="Genomic_DNA"/>
</dbReference>
<dbReference type="EMBL" id="ADBL01001153">
    <property type="status" value="NOT_ANNOTATED_CDS"/>
    <property type="molecule type" value="Genomic_DNA"/>
</dbReference>
<evidence type="ECO:0000313" key="1">
    <source>
        <dbReference type="EMBL" id="KLU85919.1"/>
    </source>
</evidence>
<evidence type="ECO:0000313" key="3">
    <source>
        <dbReference type="Proteomes" id="UP000011715"/>
    </source>
</evidence>
<dbReference type="eggNOG" id="ENOG502T6CD">
    <property type="taxonomic scope" value="Eukaryota"/>
</dbReference>
<gene>
    <name evidence="1" type="ORF">MAPG_04938</name>
</gene>
<reference evidence="2" key="4">
    <citation type="journal article" date="2015" name="G3 (Bethesda)">
        <title>Genome sequences of three phytopathogenic species of the Magnaporthaceae family of fungi.</title>
        <authorList>
            <person name="Okagaki L.H."/>
            <person name="Nunes C.C."/>
            <person name="Sailsbery J."/>
            <person name="Clay B."/>
            <person name="Brown D."/>
            <person name="John T."/>
            <person name="Oh Y."/>
            <person name="Young N."/>
            <person name="Fitzgerald M."/>
            <person name="Haas B.J."/>
            <person name="Zeng Q."/>
            <person name="Young S."/>
            <person name="Adiconis X."/>
            <person name="Fan L."/>
            <person name="Levin J.Z."/>
            <person name="Mitchell T.K."/>
            <person name="Okubara P.A."/>
            <person name="Farman M.L."/>
            <person name="Kohn L.M."/>
            <person name="Birren B."/>
            <person name="Ma L.-J."/>
            <person name="Dean R.A."/>
        </authorList>
    </citation>
    <scope>NUCLEOTIDE SEQUENCE</scope>
    <source>
        <strain evidence="2">ATCC 64411 / 73-15</strain>
    </source>
</reference>
<organism evidence="2 3">
    <name type="scientific">Magnaporthiopsis poae (strain ATCC 64411 / 73-15)</name>
    <name type="common">Kentucky bluegrass fungus</name>
    <name type="synonym">Magnaporthe poae</name>
    <dbReference type="NCBI Taxonomy" id="644358"/>
    <lineage>
        <taxon>Eukaryota</taxon>
        <taxon>Fungi</taxon>
        <taxon>Dikarya</taxon>
        <taxon>Ascomycota</taxon>
        <taxon>Pezizomycotina</taxon>
        <taxon>Sordariomycetes</taxon>
        <taxon>Sordariomycetidae</taxon>
        <taxon>Magnaporthales</taxon>
        <taxon>Magnaporthaceae</taxon>
        <taxon>Magnaporthiopsis</taxon>
    </lineage>
</organism>
<evidence type="ECO:0000313" key="2">
    <source>
        <dbReference type="EnsemblFungi" id="MAPG_04938T0"/>
    </source>
</evidence>
<dbReference type="Proteomes" id="UP000011715">
    <property type="component" value="Unassembled WGS sequence"/>
</dbReference>
<dbReference type="VEuPathDB" id="FungiDB:MAPG_04938"/>
<protein>
    <submittedName>
        <fullName evidence="1 2">Uncharacterized protein</fullName>
    </submittedName>
</protein>
<dbReference type="AlphaFoldDB" id="A0A0C4DY29"/>